<evidence type="ECO:0000313" key="1">
    <source>
        <dbReference type="EMBL" id="MBK3493929.1"/>
    </source>
</evidence>
<sequence>MGLFPEDSGSFDYEKNEYLIDSKINVGNITGARINSKYDRAIAVSLIHGNTATKCAGSLKECHDIAVKARTIYLNHFCTSFPVSAKAMAWEIYLHAVPEVLDEVFNNKIVRVILGSTLASKVTMALTKVAASHTDYADIGINDNLRSFDSSFEQAYDLVY</sequence>
<gene>
    <name evidence="1" type="ORF">JFL43_03460</name>
</gene>
<proteinExistence type="predicted"/>
<protein>
    <recommendedName>
        <fullName evidence="3">Macro domain-containing protein</fullName>
    </recommendedName>
</protein>
<comment type="caution">
    <text evidence="1">The sequence shown here is derived from an EMBL/GenBank/DDBJ whole genome shotgun (WGS) entry which is preliminary data.</text>
</comment>
<name>A0ABS1H3D4_9BACL</name>
<reference evidence="1 2" key="1">
    <citation type="submission" date="2020-12" db="EMBL/GenBank/DDBJ databases">
        <title>YIM B01967 draft genome.</title>
        <authorList>
            <person name="Yan X."/>
        </authorList>
    </citation>
    <scope>NUCLEOTIDE SEQUENCE [LARGE SCALE GENOMIC DNA]</scope>
    <source>
        <strain evidence="1 2">YIM B01967</strain>
    </source>
</reference>
<dbReference type="RefSeq" id="WP_200747933.1">
    <property type="nucleotide sequence ID" value="NZ_JAEOAH010000003.1"/>
</dbReference>
<accession>A0ABS1H3D4</accession>
<dbReference type="Proteomes" id="UP000618943">
    <property type="component" value="Unassembled WGS sequence"/>
</dbReference>
<dbReference type="EMBL" id="JAEOAH010000003">
    <property type="protein sequence ID" value="MBK3493929.1"/>
    <property type="molecule type" value="Genomic_DNA"/>
</dbReference>
<evidence type="ECO:0000313" key="2">
    <source>
        <dbReference type="Proteomes" id="UP000618943"/>
    </source>
</evidence>
<organism evidence="1 2">
    <name type="scientific">Viridibacillus soli</name>
    <dbReference type="NCBI Taxonomy" id="2798301"/>
    <lineage>
        <taxon>Bacteria</taxon>
        <taxon>Bacillati</taxon>
        <taxon>Bacillota</taxon>
        <taxon>Bacilli</taxon>
        <taxon>Bacillales</taxon>
        <taxon>Caryophanaceae</taxon>
        <taxon>Viridibacillus</taxon>
    </lineage>
</organism>
<keyword evidence="2" id="KW-1185">Reference proteome</keyword>
<evidence type="ECO:0008006" key="3">
    <source>
        <dbReference type="Google" id="ProtNLM"/>
    </source>
</evidence>